<accession>A0AB39BGW7</accession>
<organism evidence="2">
    <name type="scientific">Herbiconiux sp. A18JL235</name>
    <dbReference type="NCBI Taxonomy" id="3152363"/>
    <lineage>
        <taxon>Bacteria</taxon>
        <taxon>Bacillati</taxon>
        <taxon>Actinomycetota</taxon>
        <taxon>Actinomycetes</taxon>
        <taxon>Micrococcales</taxon>
        <taxon>Microbacteriaceae</taxon>
        <taxon>Herbiconiux</taxon>
    </lineage>
</organism>
<sequence>MAVIWAVVALILFAVGRTQLKKVDGAPKTVDSPKKIPETLKRNEENR</sequence>
<evidence type="ECO:0000313" key="2">
    <source>
        <dbReference type="EMBL" id="XDI05651.1"/>
    </source>
</evidence>
<proteinExistence type="predicted"/>
<evidence type="ECO:0000256" key="1">
    <source>
        <dbReference type="SAM" id="MobiDB-lite"/>
    </source>
</evidence>
<name>A0AB39BGW7_9MICO</name>
<protein>
    <submittedName>
        <fullName evidence="2">Phage holin family protein</fullName>
    </submittedName>
</protein>
<feature type="region of interest" description="Disordered" evidence="1">
    <location>
        <begin position="25"/>
        <end position="47"/>
    </location>
</feature>
<dbReference type="AlphaFoldDB" id="A0AB39BGW7"/>
<dbReference type="RefSeq" id="WP_368498038.1">
    <property type="nucleotide sequence ID" value="NZ_CP162511.1"/>
</dbReference>
<dbReference type="EMBL" id="CP162511">
    <property type="protein sequence ID" value="XDI05651.1"/>
    <property type="molecule type" value="Genomic_DNA"/>
</dbReference>
<gene>
    <name evidence="2" type="ORF">ABFY20_00760</name>
</gene>
<reference evidence="2" key="1">
    <citation type="submission" date="2024-05" db="EMBL/GenBank/DDBJ databases">
        <title>Herbiconiux sp. A18JL235.</title>
        <authorList>
            <person name="Zhang G."/>
        </authorList>
    </citation>
    <scope>NUCLEOTIDE SEQUENCE</scope>
    <source>
        <strain evidence="2">A18JL235</strain>
    </source>
</reference>